<dbReference type="AlphaFoldDB" id="A0A7Y6M284"/>
<dbReference type="GO" id="GO:0043916">
    <property type="term" value="F:DNA-7-methylguanine glycosylase activity"/>
    <property type="evidence" value="ECO:0007669"/>
    <property type="project" value="TreeGrafter"/>
</dbReference>
<reference evidence="6 7" key="1">
    <citation type="submission" date="2020-06" db="EMBL/GenBank/DDBJ databases">
        <title>Nonomuraea sp. SMC257, a novel actinomycete isolated from soil.</title>
        <authorList>
            <person name="Chanama M."/>
        </authorList>
    </citation>
    <scope>NUCLEOTIDE SEQUENCE [LARGE SCALE GENOMIC DNA]</scope>
    <source>
        <strain evidence="6 7">SMC257</strain>
    </source>
</reference>
<comment type="catalytic activity">
    <reaction evidence="1">
        <text>Hydrolysis of alkylated DNA, releasing 3-methyladenine, 3-methylguanine, 7-methylguanine and 7-methyladenine.</text>
        <dbReference type="EC" id="3.2.2.21"/>
    </reaction>
</comment>
<keyword evidence="7" id="KW-1185">Reference proteome</keyword>
<proteinExistence type="predicted"/>
<dbReference type="Proteomes" id="UP000586042">
    <property type="component" value="Unassembled WGS sequence"/>
</dbReference>
<dbReference type="GO" id="GO:0006285">
    <property type="term" value="P:base-excision repair, AP site formation"/>
    <property type="evidence" value="ECO:0007669"/>
    <property type="project" value="TreeGrafter"/>
</dbReference>
<protein>
    <recommendedName>
        <fullName evidence="2">DNA-3-methyladenine glycosylase II</fullName>
        <ecNumber evidence="2">3.2.2.21</ecNumber>
    </recommendedName>
</protein>
<dbReference type="InterPro" id="IPR011257">
    <property type="entry name" value="DNA_glycosylase"/>
</dbReference>
<organism evidence="6 7">
    <name type="scientific">Nonomuraea montanisoli</name>
    <dbReference type="NCBI Taxonomy" id="2741721"/>
    <lineage>
        <taxon>Bacteria</taxon>
        <taxon>Bacillati</taxon>
        <taxon>Actinomycetota</taxon>
        <taxon>Actinomycetes</taxon>
        <taxon>Streptosporangiales</taxon>
        <taxon>Streptosporangiaceae</taxon>
        <taxon>Nonomuraea</taxon>
    </lineage>
</organism>
<evidence type="ECO:0000313" key="7">
    <source>
        <dbReference type="Proteomes" id="UP000586042"/>
    </source>
</evidence>
<dbReference type="SUPFAM" id="SSF48150">
    <property type="entry name" value="DNA-glycosylase"/>
    <property type="match status" value="1"/>
</dbReference>
<dbReference type="InterPro" id="IPR003265">
    <property type="entry name" value="HhH-GPD_domain"/>
</dbReference>
<gene>
    <name evidence="6" type="ORF">HTZ77_10850</name>
</gene>
<evidence type="ECO:0000259" key="5">
    <source>
        <dbReference type="SMART" id="SM00478"/>
    </source>
</evidence>
<evidence type="ECO:0000313" key="6">
    <source>
        <dbReference type="EMBL" id="NUW31922.1"/>
    </source>
</evidence>
<dbReference type="PANTHER" id="PTHR43003">
    <property type="entry name" value="DNA-3-METHYLADENINE GLYCOSYLASE"/>
    <property type="match status" value="1"/>
</dbReference>
<dbReference type="SMART" id="SM00478">
    <property type="entry name" value="ENDO3c"/>
    <property type="match status" value="1"/>
</dbReference>
<evidence type="ECO:0000256" key="1">
    <source>
        <dbReference type="ARBA" id="ARBA00000086"/>
    </source>
</evidence>
<name>A0A7Y6M284_9ACTN</name>
<dbReference type="InterPro" id="IPR051912">
    <property type="entry name" value="Alkylbase_DNA_Glycosylase/TA"/>
</dbReference>
<keyword evidence="4" id="KW-0234">DNA repair</keyword>
<dbReference type="GO" id="GO:0008725">
    <property type="term" value="F:DNA-3-methyladenine glycosylase activity"/>
    <property type="evidence" value="ECO:0007669"/>
    <property type="project" value="TreeGrafter"/>
</dbReference>
<dbReference type="EC" id="3.2.2.21" evidence="2"/>
<dbReference type="Gene3D" id="1.10.340.30">
    <property type="entry name" value="Hypothetical protein, domain 2"/>
    <property type="match status" value="1"/>
</dbReference>
<evidence type="ECO:0000256" key="3">
    <source>
        <dbReference type="ARBA" id="ARBA00022763"/>
    </source>
</evidence>
<dbReference type="GO" id="GO:0032131">
    <property type="term" value="F:alkylated DNA binding"/>
    <property type="evidence" value="ECO:0007669"/>
    <property type="project" value="TreeGrafter"/>
</dbReference>
<dbReference type="EMBL" id="JABWGN010000004">
    <property type="protein sequence ID" value="NUW31922.1"/>
    <property type="molecule type" value="Genomic_DNA"/>
</dbReference>
<keyword evidence="3" id="KW-0227">DNA damage</keyword>
<comment type="caution">
    <text evidence="6">The sequence shown here is derived from an EMBL/GenBank/DDBJ whole genome shotgun (WGS) entry which is preliminary data.</text>
</comment>
<sequence length="279" mass="30343">MMLLGARAPFDFGASLRFLTCFPPAAGEQEITGTTLVKAYRVGGHTVRARLSPAGTGLRCELESPEPLTDDVVTAAADRIRFHLSLDDDLTGFYDSADEGFRPVVERLRGYHQVKFPSPVENLVWAILCQRTPMRAAARAKAAIVAHAGNPYGAFPDVGQLLETPADLIGGLIGDPRKAGRLRGALEEWAGVDEAFLRHGPYEEVRAFLLGLPGIGPWSASFILIRGLGRMEEAPIDRELTRSAAAAYGRTLGERELRELAAGYGPWQGYWAHYLRVAG</sequence>
<evidence type="ECO:0000256" key="4">
    <source>
        <dbReference type="ARBA" id="ARBA00023204"/>
    </source>
</evidence>
<dbReference type="RefSeq" id="WP_175589381.1">
    <property type="nucleotide sequence ID" value="NZ_JABWGN010000004.1"/>
</dbReference>
<dbReference type="GO" id="GO:0032993">
    <property type="term" value="C:protein-DNA complex"/>
    <property type="evidence" value="ECO:0007669"/>
    <property type="project" value="TreeGrafter"/>
</dbReference>
<dbReference type="PANTHER" id="PTHR43003:SF5">
    <property type="entry name" value="DNA-3-METHYLADENINE GLYCOSYLASE"/>
    <property type="match status" value="1"/>
</dbReference>
<evidence type="ECO:0000256" key="2">
    <source>
        <dbReference type="ARBA" id="ARBA00012000"/>
    </source>
</evidence>
<accession>A0A7Y6M284</accession>
<feature type="domain" description="HhH-GPD" evidence="5">
    <location>
        <begin position="128"/>
        <end position="277"/>
    </location>
</feature>
<dbReference type="GO" id="GO:0006307">
    <property type="term" value="P:DNA alkylation repair"/>
    <property type="evidence" value="ECO:0007669"/>
    <property type="project" value="TreeGrafter"/>
</dbReference>